<evidence type="ECO:0000313" key="2">
    <source>
        <dbReference type="Proteomes" id="UP001260980"/>
    </source>
</evidence>
<keyword evidence="2" id="KW-1185">Reference proteome</keyword>
<protein>
    <recommendedName>
        <fullName evidence="3">Helix-turn-helix domain-containing protein</fullName>
    </recommendedName>
</protein>
<sequence>MIDKGLIRRDFSVFKKSPELLSERKFIRKEEIRTKERMSYEKLIQLSEFNEIQMIKIKKGKRKQYFVERNSFDKKLEDEKYYITKSEAALMLGIQKDSIPKLITAGILKTYHKKSNRYELLNYDEVKRLLERCRGELGSDIEKGYIRFHEALITYSVCGLSIVKLIKFTLNDELKPMNDCIQGTLSQNYYKIDELQKCIDLIKKENQSEQGYYLQDVIDQLNIGEKKARQWMKEGILVPDQIIEMKDGRKRYLFNKKRIDNLLLMKNERLEIA</sequence>
<evidence type="ECO:0000313" key="1">
    <source>
        <dbReference type="EMBL" id="MDU0203992.1"/>
    </source>
</evidence>
<proteinExistence type="predicted"/>
<dbReference type="RefSeq" id="WP_315954055.1">
    <property type="nucleotide sequence ID" value="NZ_JAWCUD010000009.1"/>
</dbReference>
<accession>A0ABU3RIC3</accession>
<reference evidence="1 2" key="1">
    <citation type="submission" date="2023-10" db="EMBL/GenBank/DDBJ databases">
        <title>Paenibacillus strain PFR10 Genome sequencing and assembly.</title>
        <authorList>
            <person name="Kim I."/>
        </authorList>
    </citation>
    <scope>NUCLEOTIDE SEQUENCE [LARGE SCALE GENOMIC DNA]</scope>
    <source>
        <strain evidence="1 2">PFR10</strain>
    </source>
</reference>
<evidence type="ECO:0008006" key="3">
    <source>
        <dbReference type="Google" id="ProtNLM"/>
    </source>
</evidence>
<organism evidence="1 2">
    <name type="scientific">Paenibacillus violae</name>
    <dbReference type="NCBI Taxonomy" id="3077234"/>
    <lineage>
        <taxon>Bacteria</taxon>
        <taxon>Bacillati</taxon>
        <taxon>Bacillota</taxon>
        <taxon>Bacilli</taxon>
        <taxon>Bacillales</taxon>
        <taxon>Paenibacillaceae</taxon>
        <taxon>Paenibacillus</taxon>
    </lineage>
</organism>
<comment type="caution">
    <text evidence="1">The sequence shown here is derived from an EMBL/GenBank/DDBJ whole genome shotgun (WGS) entry which is preliminary data.</text>
</comment>
<dbReference type="Proteomes" id="UP001260980">
    <property type="component" value="Unassembled WGS sequence"/>
</dbReference>
<gene>
    <name evidence="1" type="ORF">RQP52_23180</name>
</gene>
<dbReference type="EMBL" id="JAWCUD010000009">
    <property type="protein sequence ID" value="MDU0203992.1"/>
    <property type="molecule type" value="Genomic_DNA"/>
</dbReference>
<name>A0ABU3RIC3_9BACL</name>